<evidence type="ECO:0000313" key="3">
    <source>
        <dbReference type="Proteomes" id="UP000799302"/>
    </source>
</evidence>
<dbReference type="AlphaFoldDB" id="A0A6A6TZJ0"/>
<evidence type="ECO:0000313" key="2">
    <source>
        <dbReference type="EMBL" id="KAF2664731.1"/>
    </source>
</evidence>
<feature type="compositionally biased region" description="Pro residues" evidence="1">
    <location>
        <begin position="303"/>
        <end position="312"/>
    </location>
</feature>
<evidence type="ECO:0000256" key="1">
    <source>
        <dbReference type="SAM" id="MobiDB-lite"/>
    </source>
</evidence>
<organism evidence="2 3">
    <name type="scientific">Microthyrium microscopicum</name>
    <dbReference type="NCBI Taxonomy" id="703497"/>
    <lineage>
        <taxon>Eukaryota</taxon>
        <taxon>Fungi</taxon>
        <taxon>Dikarya</taxon>
        <taxon>Ascomycota</taxon>
        <taxon>Pezizomycotina</taxon>
        <taxon>Dothideomycetes</taxon>
        <taxon>Dothideomycetes incertae sedis</taxon>
        <taxon>Microthyriales</taxon>
        <taxon>Microthyriaceae</taxon>
        <taxon>Microthyrium</taxon>
    </lineage>
</organism>
<proteinExistence type="predicted"/>
<reference evidence="2" key="1">
    <citation type="journal article" date="2020" name="Stud. Mycol.">
        <title>101 Dothideomycetes genomes: a test case for predicting lifestyles and emergence of pathogens.</title>
        <authorList>
            <person name="Haridas S."/>
            <person name="Albert R."/>
            <person name="Binder M."/>
            <person name="Bloem J."/>
            <person name="Labutti K."/>
            <person name="Salamov A."/>
            <person name="Andreopoulos B."/>
            <person name="Baker S."/>
            <person name="Barry K."/>
            <person name="Bills G."/>
            <person name="Bluhm B."/>
            <person name="Cannon C."/>
            <person name="Castanera R."/>
            <person name="Culley D."/>
            <person name="Daum C."/>
            <person name="Ezra D."/>
            <person name="Gonzalez J."/>
            <person name="Henrissat B."/>
            <person name="Kuo A."/>
            <person name="Liang C."/>
            <person name="Lipzen A."/>
            <person name="Lutzoni F."/>
            <person name="Magnuson J."/>
            <person name="Mondo S."/>
            <person name="Nolan M."/>
            <person name="Ohm R."/>
            <person name="Pangilinan J."/>
            <person name="Park H.-J."/>
            <person name="Ramirez L."/>
            <person name="Alfaro M."/>
            <person name="Sun H."/>
            <person name="Tritt A."/>
            <person name="Yoshinaga Y."/>
            <person name="Zwiers L.-H."/>
            <person name="Turgeon B."/>
            <person name="Goodwin S."/>
            <person name="Spatafora J."/>
            <person name="Crous P."/>
            <person name="Grigoriev I."/>
        </authorList>
    </citation>
    <scope>NUCLEOTIDE SEQUENCE</scope>
    <source>
        <strain evidence="2">CBS 115976</strain>
    </source>
</reference>
<name>A0A6A6TZJ0_9PEZI</name>
<feature type="region of interest" description="Disordered" evidence="1">
    <location>
        <begin position="259"/>
        <end position="381"/>
    </location>
</feature>
<protein>
    <submittedName>
        <fullName evidence="2">Uncharacterized protein</fullName>
    </submittedName>
</protein>
<gene>
    <name evidence="2" type="ORF">BT63DRAFT_96927</name>
</gene>
<dbReference type="OrthoDB" id="3915284at2759"/>
<feature type="compositionally biased region" description="Polar residues" evidence="1">
    <location>
        <begin position="352"/>
        <end position="381"/>
    </location>
</feature>
<keyword evidence="3" id="KW-1185">Reference proteome</keyword>
<dbReference type="Proteomes" id="UP000799302">
    <property type="component" value="Unassembled WGS sequence"/>
</dbReference>
<dbReference type="EMBL" id="MU004242">
    <property type="protein sequence ID" value="KAF2664731.1"/>
    <property type="molecule type" value="Genomic_DNA"/>
</dbReference>
<sequence>MSLAGAVHSLIVDIDNLHRLFQQISGAPKEVELLFQRLNTTYSCLIELGGQLAARDISILFDRYVLSLKKFRSNLLDLELYIDPQQILPRSGFGSRAENAVPWNGPEGPGMVEYCKNYEEKLLNLDDQCLEILLTFDPKYLIRKDVAAKEEMIQSFTPPISILPSPFLQSPFSTMSSPLLNPDMSPIRLSPMPSPAMGPQAATPMTLLNLMSGTQAPSPIILPNGDTLGHLPASARIRRTRRPGNTLADRRVQQMLDQQYGGTMAAGIKRKRDGCDSRPEGVKSPVANAPFPPNGSPLQQSTTPPPSYPPSLPRLHPQGLADDREYPTWSLDDLHSSLPSIPPRPNVKGKQRATNTASSSADTWESGSSVATGSSANSIRSSLRDGSILSTASHDRAFTEGSVKLWYHRGVTLQQVTITHIEVRQTSRPGGDGIVLILRTSKGQDIIQDLWISSLQTNASPFLENAEIEAAMRDQHDTSITALVHFAPNTARHPQYSFASRTDCWDFLQMVVGKTLIASVDISTLKSALTHGHAAEAGCQTIQVWESHESAAPARTVKFFRNKNAHVASQVVELDVNCLRAPEKEGRSGKLVFMLRDVLDGRIREMKYLKISFASDSAKDMFVREAGFSHLVNGSRI</sequence>
<accession>A0A6A6TZJ0</accession>